<evidence type="ECO:0000313" key="12">
    <source>
        <dbReference type="Proteomes" id="UP000251558"/>
    </source>
</evidence>
<dbReference type="EMBL" id="QMBP01000001">
    <property type="protein sequence ID" value="RAZ92450.1"/>
    <property type="molecule type" value="Genomic_DNA"/>
</dbReference>
<keyword evidence="12" id="KW-1185">Reference proteome</keyword>
<dbReference type="InterPro" id="IPR000297">
    <property type="entry name" value="PPIase_PpiC"/>
</dbReference>
<dbReference type="PROSITE" id="PS50198">
    <property type="entry name" value="PPIC_PPIASE_2"/>
    <property type="match status" value="1"/>
</dbReference>
<dbReference type="SUPFAM" id="SSF54534">
    <property type="entry name" value="FKBP-like"/>
    <property type="match status" value="1"/>
</dbReference>
<keyword evidence="8 11" id="KW-0413">Isomerase</keyword>
<dbReference type="EC" id="5.2.1.8" evidence="3"/>
<dbReference type="InterPro" id="IPR027304">
    <property type="entry name" value="Trigger_fact/SurA_dom_sf"/>
</dbReference>
<evidence type="ECO:0000256" key="8">
    <source>
        <dbReference type="PROSITE-ProRule" id="PRU00278"/>
    </source>
</evidence>
<accession>A0A330HY17</accession>
<comment type="catalytic activity">
    <reaction evidence="1">
        <text>[protein]-peptidylproline (omega=180) = [protein]-peptidylproline (omega=0)</text>
        <dbReference type="Rhea" id="RHEA:16237"/>
        <dbReference type="Rhea" id="RHEA-COMP:10747"/>
        <dbReference type="Rhea" id="RHEA-COMP:10748"/>
        <dbReference type="ChEBI" id="CHEBI:83833"/>
        <dbReference type="ChEBI" id="CHEBI:83834"/>
        <dbReference type="EC" id="5.2.1.8"/>
    </reaction>
</comment>
<dbReference type="InterPro" id="IPR023058">
    <property type="entry name" value="PPIase_PpiC_CS"/>
</dbReference>
<dbReference type="PROSITE" id="PS01096">
    <property type="entry name" value="PPIC_PPIASE_1"/>
    <property type="match status" value="1"/>
</dbReference>
<dbReference type="SUPFAM" id="SSF109998">
    <property type="entry name" value="Triger factor/SurA peptide-binding domain-like"/>
    <property type="match status" value="1"/>
</dbReference>
<evidence type="ECO:0000256" key="3">
    <source>
        <dbReference type="ARBA" id="ARBA00013194"/>
    </source>
</evidence>
<name>A0A330HY17_9HYPH</name>
<dbReference type="Pfam" id="PF00639">
    <property type="entry name" value="Rotamase"/>
    <property type="match status" value="1"/>
</dbReference>
<evidence type="ECO:0000256" key="4">
    <source>
        <dbReference type="ARBA" id="ARBA00018370"/>
    </source>
</evidence>
<gene>
    <name evidence="11" type="ORF">DPM33_00630</name>
</gene>
<proteinExistence type="inferred from homology"/>
<evidence type="ECO:0000256" key="7">
    <source>
        <dbReference type="ARBA" id="ARBA00031484"/>
    </source>
</evidence>
<feature type="compositionally biased region" description="Basic and acidic residues" evidence="9">
    <location>
        <begin position="9"/>
        <end position="24"/>
    </location>
</feature>
<feature type="region of interest" description="Disordered" evidence="9">
    <location>
        <begin position="1"/>
        <end position="32"/>
    </location>
</feature>
<comment type="similarity">
    <text evidence="2">Belongs to the PpiC/parvulin rotamase family.</text>
</comment>
<dbReference type="GO" id="GO:0003755">
    <property type="term" value="F:peptidyl-prolyl cis-trans isomerase activity"/>
    <property type="evidence" value="ECO:0007669"/>
    <property type="project" value="UniProtKB-KW"/>
</dbReference>
<feature type="domain" description="PpiC" evidence="10">
    <location>
        <begin position="142"/>
        <end position="243"/>
    </location>
</feature>
<evidence type="ECO:0000256" key="2">
    <source>
        <dbReference type="ARBA" id="ARBA00007656"/>
    </source>
</evidence>
<dbReference type="Proteomes" id="UP000251558">
    <property type="component" value="Unassembled WGS sequence"/>
</dbReference>
<evidence type="ECO:0000313" key="11">
    <source>
        <dbReference type="EMBL" id="RAZ92450.1"/>
    </source>
</evidence>
<organism evidence="11 12">
    <name type="scientific">Mesorhizobium hawassense</name>
    <dbReference type="NCBI Taxonomy" id="1209954"/>
    <lineage>
        <taxon>Bacteria</taxon>
        <taxon>Pseudomonadati</taxon>
        <taxon>Pseudomonadota</taxon>
        <taxon>Alphaproteobacteria</taxon>
        <taxon>Hyphomicrobiales</taxon>
        <taxon>Phyllobacteriaceae</taxon>
        <taxon>Mesorhizobium</taxon>
    </lineage>
</organism>
<dbReference type="AlphaFoldDB" id="A0A330HY17"/>
<protein>
    <recommendedName>
        <fullName evidence="4">Parvulin-like PPIase</fullName>
        <ecNumber evidence="3">5.2.1.8</ecNumber>
    </recommendedName>
    <alternativeName>
        <fullName evidence="6">Peptidyl-prolyl cis-trans isomerase plp</fullName>
    </alternativeName>
    <alternativeName>
        <fullName evidence="7">Rotamase plp</fullName>
    </alternativeName>
</protein>
<dbReference type="OrthoDB" id="196786at2"/>
<dbReference type="Gene3D" id="3.10.50.40">
    <property type="match status" value="1"/>
</dbReference>
<evidence type="ECO:0000256" key="1">
    <source>
        <dbReference type="ARBA" id="ARBA00000971"/>
    </source>
</evidence>
<sequence>MTALVIDHSAGRKSSEHPHEHRPATPDTAPSRELVAMPPVTVNGVAISRKAIAAEVQNFPARNPGEGWRAATRALVVRELLLQEARRLDIAADQRTDQDGRRETIEDALVRGLIEREVRVPEADEETLRRFYENNLRRFMTPPLYEADHILIAARHDDREAFAAARERVSSLRSTLATAPERFAALARDCSDCPSGTLGGSLGQIGPGDTTPEFEAALIDLVPGDISQPVETRYGVHLIRLTRRIDGRQLPFEAVRERIASYLAEHVSRQATAQYVSLLVGRADIVGIAIDGASSPLVQ</sequence>
<evidence type="ECO:0000256" key="5">
    <source>
        <dbReference type="ARBA" id="ARBA00023110"/>
    </source>
</evidence>
<reference evidence="12" key="1">
    <citation type="submission" date="2018-06" db="EMBL/GenBank/DDBJ databases">
        <authorList>
            <person name="Helene L.C."/>
            <person name="Dall'Agnol R."/>
            <person name="Delamuta J.R."/>
            <person name="Hungria M."/>
        </authorList>
    </citation>
    <scope>NUCLEOTIDE SEQUENCE [LARGE SCALE GENOMIC DNA]</scope>
    <source>
        <strain evidence="12">AC99b</strain>
    </source>
</reference>
<dbReference type="RefSeq" id="WP_112094975.1">
    <property type="nucleotide sequence ID" value="NZ_QMBP01000001.1"/>
</dbReference>
<dbReference type="InterPro" id="IPR046357">
    <property type="entry name" value="PPIase_dom_sf"/>
</dbReference>
<evidence type="ECO:0000259" key="10">
    <source>
        <dbReference type="PROSITE" id="PS50198"/>
    </source>
</evidence>
<comment type="caution">
    <text evidence="11">The sequence shown here is derived from an EMBL/GenBank/DDBJ whole genome shotgun (WGS) entry which is preliminary data.</text>
</comment>
<dbReference type="PANTHER" id="PTHR47245:SF2">
    <property type="entry name" value="PEPTIDYL-PROLYL CIS-TRANS ISOMERASE HP_0175-RELATED"/>
    <property type="match status" value="1"/>
</dbReference>
<reference evidence="11 12" key="2">
    <citation type="submission" date="2018-07" db="EMBL/GenBank/DDBJ databases">
        <title>Diversity of Mesorhizobium strains in Brazil.</title>
        <authorList>
            <person name="Helene L.C.F."/>
            <person name="Dall'Agnol R."/>
            <person name="Delamuta J.R.M."/>
            <person name="Hungria M."/>
        </authorList>
    </citation>
    <scope>NUCLEOTIDE SEQUENCE [LARGE SCALE GENOMIC DNA]</scope>
    <source>
        <strain evidence="11 12">AC99b</strain>
    </source>
</reference>
<keyword evidence="5 8" id="KW-0697">Rotamase</keyword>
<evidence type="ECO:0000256" key="6">
    <source>
        <dbReference type="ARBA" id="ARBA00030642"/>
    </source>
</evidence>
<dbReference type="PANTHER" id="PTHR47245">
    <property type="entry name" value="PEPTIDYLPROLYL ISOMERASE"/>
    <property type="match status" value="1"/>
</dbReference>
<dbReference type="InterPro" id="IPR050245">
    <property type="entry name" value="PrsA_foldase"/>
</dbReference>
<evidence type="ECO:0000256" key="9">
    <source>
        <dbReference type="SAM" id="MobiDB-lite"/>
    </source>
</evidence>